<name>T1J612_STRMM</name>
<dbReference type="GO" id="GO:0048731">
    <property type="term" value="P:system development"/>
    <property type="evidence" value="ECO:0007669"/>
    <property type="project" value="UniProtKB-ARBA"/>
</dbReference>
<feature type="compositionally biased region" description="Basic and acidic residues" evidence="4">
    <location>
        <begin position="213"/>
        <end position="225"/>
    </location>
</feature>
<evidence type="ECO:0000256" key="2">
    <source>
        <dbReference type="ARBA" id="ARBA00023054"/>
    </source>
</evidence>
<feature type="domain" description="PH" evidence="5">
    <location>
        <begin position="698"/>
        <end position="792"/>
    </location>
</feature>
<dbReference type="PROSITE" id="PS50057">
    <property type="entry name" value="FERM_3"/>
    <property type="match status" value="1"/>
</dbReference>
<dbReference type="OMA" id="QRECHEK"/>
<dbReference type="InterPro" id="IPR019749">
    <property type="entry name" value="Band_41_domain"/>
</dbReference>
<protein>
    <recommendedName>
        <fullName evidence="10">PH domain-containing protein</fullName>
    </recommendedName>
</protein>
<feature type="region of interest" description="Disordered" evidence="4">
    <location>
        <begin position="212"/>
        <end position="242"/>
    </location>
</feature>
<dbReference type="SMART" id="SM00295">
    <property type="entry name" value="B41"/>
    <property type="match status" value="1"/>
</dbReference>
<feature type="compositionally biased region" description="Low complexity" evidence="4">
    <location>
        <begin position="312"/>
        <end position="322"/>
    </location>
</feature>
<dbReference type="CDD" id="cd14473">
    <property type="entry name" value="FERM_B-lobe"/>
    <property type="match status" value="1"/>
</dbReference>
<dbReference type="EnsemblMetazoa" id="SMAR009076-RA">
    <property type="protein sequence ID" value="SMAR009076-PA"/>
    <property type="gene ID" value="SMAR009076"/>
</dbReference>
<dbReference type="InterPro" id="IPR011993">
    <property type="entry name" value="PH-like_dom_sf"/>
</dbReference>
<accession>T1J612</accession>
<evidence type="ECO:0008006" key="10">
    <source>
        <dbReference type="Google" id="ProtNLM"/>
    </source>
</evidence>
<feature type="region of interest" description="Disordered" evidence="4">
    <location>
        <begin position="55"/>
        <end position="100"/>
    </location>
</feature>
<organism evidence="8 9">
    <name type="scientific">Strigamia maritima</name>
    <name type="common">European centipede</name>
    <name type="synonym">Geophilus maritimus</name>
    <dbReference type="NCBI Taxonomy" id="126957"/>
    <lineage>
        <taxon>Eukaryota</taxon>
        <taxon>Metazoa</taxon>
        <taxon>Ecdysozoa</taxon>
        <taxon>Arthropoda</taxon>
        <taxon>Myriapoda</taxon>
        <taxon>Chilopoda</taxon>
        <taxon>Pleurostigmophora</taxon>
        <taxon>Geophilomorpha</taxon>
        <taxon>Linotaeniidae</taxon>
        <taxon>Strigamia</taxon>
    </lineage>
</organism>
<feature type="region of interest" description="Disordered" evidence="4">
    <location>
        <begin position="566"/>
        <end position="630"/>
    </location>
</feature>
<dbReference type="InterPro" id="IPR035963">
    <property type="entry name" value="FERM_2"/>
</dbReference>
<evidence type="ECO:0000313" key="8">
    <source>
        <dbReference type="EnsemblMetazoa" id="SMAR009076-PA"/>
    </source>
</evidence>
<dbReference type="Gene3D" id="1.25.40.530">
    <property type="entry name" value="MyTH4 domain"/>
    <property type="match status" value="1"/>
</dbReference>
<dbReference type="GO" id="GO:0005856">
    <property type="term" value="C:cytoskeleton"/>
    <property type="evidence" value="ECO:0007669"/>
    <property type="project" value="InterPro"/>
</dbReference>
<dbReference type="Gene3D" id="3.10.20.90">
    <property type="entry name" value="Phosphatidylinositol 3-kinase Catalytic Subunit, Chain A, domain 1"/>
    <property type="match status" value="1"/>
</dbReference>
<reference evidence="8" key="2">
    <citation type="submission" date="2015-02" db="UniProtKB">
        <authorList>
            <consortium name="EnsemblMetazoa"/>
        </authorList>
    </citation>
    <scope>IDENTIFICATION</scope>
</reference>
<keyword evidence="2 3" id="KW-0175">Coiled coil</keyword>
<evidence type="ECO:0000259" key="6">
    <source>
        <dbReference type="PROSITE" id="PS50057"/>
    </source>
</evidence>
<feature type="compositionally biased region" description="Polar residues" evidence="4">
    <location>
        <begin position="618"/>
        <end position="628"/>
    </location>
</feature>
<dbReference type="CDD" id="cd17094">
    <property type="entry name" value="FERM_F1_Max1_like"/>
    <property type="match status" value="1"/>
</dbReference>
<dbReference type="PROSITE" id="PS50003">
    <property type="entry name" value="PH_DOMAIN"/>
    <property type="match status" value="2"/>
</dbReference>
<feature type="region of interest" description="Disordered" evidence="4">
    <location>
        <begin position="256"/>
        <end position="277"/>
    </location>
</feature>
<dbReference type="GO" id="GO:0071944">
    <property type="term" value="C:cell periphery"/>
    <property type="evidence" value="ECO:0007669"/>
    <property type="project" value="UniProtKB-ARBA"/>
</dbReference>
<feature type="coiled-coil region" evidence="3">
    <location>
        <begin position="169"/>
        <end position="203"/>
    </location>
</feature>
<dbReference type="PROSITE" id="PS51016">
    <property type="entry name" value="MYTH4"/>
    <property type="match status" value="1"/>
</dbReference>
<dbReference type="Proteomes" id="UP000014500">
    <property type="component" value="Unassembled WGS sequence"/>
</dbReference>
<evidence type="ECO:0000313" key="9">
    <source>
        <dbReference type="Proteomes" id="UP000014500"/>
    </source>
</evidence>
<feature type="compositionally biased region" description="Polar residues" evidence="4">
    <location>
        <begin position="386"/>
        <end position="396"/>
    </location>
</feature>
<feature type="compositionally biased region" description="Low complexity" evidence="4">
    <location>
        <begin position="349"/>
        <end position="373"/>
    </location>
</feature>
<feature type="compositionally biased region" description="Basic and acidic residues" evidence="4">
    <location>
        <begin position="871"/>
        <end position="880"/>
    </location>
</feature>
<dbReference type="HOGENOM" id="CLU_001626_3_1_1"/>
<dbReference type="eggNOG" id="KOG0248">
    <property type="taxonomic scope" value="Eukaryota"/>
</dbReference>
<dbReference type="PhylomeDB" id="T1J612"/>
<dbReference type="EMBL" id="JH431869">
    <property type="status" value="NOT_ANNOTATED_CDS"/>
    <property type="molecule type" value="Genomic_DNA"/>
</dbReference>
<dbReference type="SMART" id="SM00139">
    <property type="entry name" value="MyTH4"/>
    <property type="match status" value="1"/>
</dbReference>
<dbReference type="Pfam" id="PF21989">
    <property type="entry name" value="RA_2"/>
    <property type="match status" value="1"/>
</dbReference>
<keyword evidence="9" id="KW-1185">Reference proteome</keyword>
<dbReference type="Pfam" id="PF00373">
    <property type="entry name" value="FERM_M"/>
    <property type="match status" value="1"/>
</dbReference>
<dbReference type="InterPro" id="IPR038185">
    <property type="entry name" value="MyTH4_dom_sf"/>
</dbReference>
<dbReference type="InterPro" id="IPR000857">
    <property type="entry name" value="MyTH4_dom"/>
</dbReference>
<dbReference type="SUPFAM" id="SSF50729">
    <property type="entry name" value="PH domain-like"/>
    <property type="match status" value="2"/>
</dbReference>
<feature type="domain" description="PH" evidence="5">
    <location>
        <begin position="806"/>
        <end position="917"/>
    </location>
</feature>
<keyword evidence="1" id="KW-0677">Repeat</keyword>
<feature type="region of interest" description="Disordered" evidence="4">
    <location>
        <begin position="289"/>
        <end position="449"/>
    </location>
</feature>
<sequence>MPVRSSTAGCRRISRRADVPVQMEKAKCGWGSQSQSLTPYSAKSVDIFIGKKSEDDGAEAVRDEVDSDRDARPLSSSSKHSAREGTPHKPAGNPSGRTVKRESHVLLRQILTDCDKFKKLCFKVIHQLLNLNFAMIKMKVLCMVLEESKPKQMRLEDAKQVEAKAARIKEWVANKLKELEDQNLTLREQNQKCNEQLELLAKRCTQFQTQKIGNERQRTSTEDSSRGSLVEQGDSEGSTAHPQLSASNLSLLLREGSSSGGEQLGVPSEHADSDSDPVYADVDYAKKKGSVKRTVPPRVKIERKKYQENHASTLSSSTPSSEGDGGGGTNVSKSRDSRVDSGSLDLETPKSLTPKSPLTPLTLTTGLPSSVPPMTTNAPKTRRSSDTAVNNNNRMLDNSKKKPVPPPRSRVPKKMDAGNHGSTDDSGTGDVSGGGEEEVVSSCSGQQQAGLVNSRLARAAEEDEMHDYAEIYTPSKEREPQWSSQHEIKPPTPPLHRFPSWESRIYEIASNGMTLSDSLVNGAHPDTANNNKPVCGTYANGAHPYCEISVPVYATVKGRASQIRSFPFTGDSSDSSDNEDVRVTMTTNSSHTTSGETESSLSTSSPSKSLKTGSSPSPAKQSTNTSPVKSLKKGDLVKDFCATIDHTQPIDTSVESALSSDDYAIPPDAISTDALSIDSSVEPRLLKSGSQDSPKKDSLEKSGYLTKLGGKLKTWRKRWFVLKNGVLVYYKSQNDVNRKPQGQITLDEVCRVTRAEGSATFEISTGKKTYYLTAESTATMEEWVRVLQNVLRRIATKLLFSSEENKPAIQGWLVKVKHGHSKKCWCVLIGKMFLYFKTANDTTPFGQINMRDARVEEVEHVSDSDEEDEERDRGSRTKKEEEYTIGIFPNHQGPTYLLFSSKQEKDTWLYHLTVVSVVSTNVGTQYEQLVQRLMEMEGDPSCVIWKHPLLLYSKDNISQPLTTLSSEQLQTEAVKLFKSCQLFTSVLLDSAGIDYHVVLAQNALQQCLSNPELQDEFFCQLMKQTSRHTQTKVGMQVNNQNLINNWVAVIGPRYLALPSKEQSPPLVPEIALGEERGLKVSDLHQVTSLIFCMHIWSEIGKYAIFCQRALERTKQNGCREAKPSRMEVLSILLKNPYHHSLPHSIPVHFLNGTYQVVGFDGSSTVEEFIQTLNQEIAVRDTLLSGFALFSDDPIDSNIEHYLKSNVKLADVISKWETALRENKLGKFENTRVLKLTYKNRLYLRNFIKSETEKERLLLIAQVNEEIINGRFPVSKDLALELAVLLAQIEFGDYNAEKSRGSGGTPANTQHQSQQAMDRFYPQRYRESMSTEELKQFNELFADKWIALKGRNTLDCARIYLTCTRKWSFFGTKLFSAKMKMPDQTTVWLCVSDDSISLLDHITMQPIQKHKYQSVVTFGGCRDDFMLVVSPTDISEPHTQKLLFIMSKLQILELTLLTADYVNAMNRQPPPTPLTGSLSRPESRVTRTDSSKRRPIVAVCTEGGPP</sequence>
<dbReference type="Gene3D" id="2.30.29.30">
    <property type="entry name" value="Pleckstrin-homology domain (PH domain)/Phosphotyrosine-binding domain (PTB)"/>
    <property type="match status" value="3"/>
</dbReference>
<dbReference type="InterPro" id="IPR014352">
    <property type="entry name" value="FERM/acyl-CoA-bd_prot_sf"/>
</dbReference>
<dbReference type="SUPFAM" id="SSF47031">
    <property type="entry name" value="Second domain of FERM"/>
    <property type="match status" value="1"/>
</dbReference>
<evidence type="ECO:0000256" key="4">
    <source>
        <dbReference type="SAM" id="MobiDB-lite"/>
    </source>
</evidence>
<dbReference type="SMART" id="SM00233">
    <property type="entry name" value="PH"/>
    <property type="match status" value="2"/>
</dbReference>
<dbReference type="CDD" id="cd00821">
    <property type="entry name" value="PH"/>
    <property type="match status" value="1"/>
</dbReference>
<dbReference type="InterPro" id="IPR000299">
    <property type="entry name" value="FERM_domain"/>
</dbReference>
<feature type="region of interest" description="Disordered" evidence="4">
    <location>
        <begin position="475"/>
        <end position="496"/>
    </location>
</feature>
<dbReference type="Pfam" id="PF00784">
    <property type="entry name" value="MyTH4"/>
    <property type="match status" value="1"/>
</dbReference>
<dbReference type="InterPro" id="IPR019748">
    <property type="entry name" value="FERM_central"/>
</dbReference>
<dbReference type="GO" id="GO:0009887">
    <property type="term" value="P:animal organ morphogenesis"/>
    <property type="evidence" value="ECO:0007669"/>
    <property type="project" value="UniProtKB-ARBA"/>
</dbReference>
<feature type="compositionally biased region" description="Basic and acidic residues" evidence="4">
    <location>
        <begin position="1480"/>
        <end position="1491"/>
    </location>
</feature>
<feature type="domain" description="FERM" evidence="6">
    <location>
        <begin position="1143"/>
        <end position="1468"/>
    </location>
</feature>
<evidence type="ECO:0000256" key="3">
    <source>
        <dbReference type="SAM" id="Coils"/>
    </source>
</evidence>
<evidence type="ECO:0000259" key="7">
    <source>
        <dbReference type="PROSITE" id="PS51016"/>
    </source>
</evidence>
<dbReference type="Gene3D" id="1.20.80.10">
    <property type="match status" value="1"/>
</dbReference>
<feature type="region of interest" description="Disordered" evidence="4">
    <location>
        <begin position="1"/>
        <end position="38"/>
    </location>
</feature>
<evidence type="ECO:0000256" key="1">
    <source>
        <dbReference type="ARBA" id="ARBA00022737"/>
    </source>
</evidence>
<dbReference type="PANTHER" id="PTHR22903">
    <property type="entry name" value="PLEKHH PROTEIN"/>
    <property type="match status" value="1"/>
</dbReference>
<proteinExistence type="predicted"/>
<evidence type="ECO:0000259" key="5">
    <source>
        <dbReference type="PROSITE" id="PS50003"/>
    </source>
</evidence>
<dbReference type="Pfam" id="PF00169">
    <property type="entry name" value="PH"/>
    <property type="match status" value="2"/>
</dbReference>
<dbReference type="FunFam" id="2.30.29.30:FF:000286">
    <property type="entry name" value="PH-protein kinase domain containing protein"/>
    <property type="match status" value="1"/>
</dbReference>
<dbReference type="CDD" id="cd13282">
    <property type="entry name" value="PH1_PLEKHH1_PLEKHH2"/>
    <property type="match status" value="1"/>
</dbReference>
<feature type="compositionally biased region" description="Low complexity" evidence="4">
    <location>
        <begin position="586"/>
        <end position="617"/>
    </location>
</feature>
<feature type="region of interest" description="Disordered" evidence="4">
    <location>
        <begin position="1466"/>
        <end position="1505"/>
    </location>
</feature>
<reference evidence="9" key="1">
    <citation type="submission" date="2011-05" db="EMBL/GenBank/DDBJ databases">
        <authorList>
            <person name="Richards S.R."/>
            <person name="Qu J."/>
            <person name="Jiang H."/>
            <person name="Jhangiani S.N."/>
            <person name="Agravi P."/>
            <person name="Goodspeed R."/>
            <person name="Gross S."/>
            <person name="Mandapat C."/>
            <person name="Jackson L."/>
            <person name="Mathew T."/>
            <person name="Pu L."/>
            <person name="Thornton R."/>
            <person name="Saada N."/>
            <person name="Wilczek-Boney K.B."/>
            <person name="Lee S."/>
            <person name="Kovar C."/>
            <person name="Wu Y."/>
            <person name="Scherer S.E."/>
            <person name="Worley K.C."/>
            <person name="Muzny D.M."/>
            <person name="Gibbs R."/>
        </authorList>
    </citation>
    <scope>NUCLEOTIDE SEQUENCE</scope>
    <source>
        <strain evidence="9">Brora</strain>
    </source>
</reference>
<feature type="domain" description="MyTH4" evidence="7">
    <location>
        <begin position="952"/>
        <end position="1132"/>
    </location>
</feature>
<feature type="region of interest" description="Disordered" evidence="4">
    <location>
        <begin position="856"/>
        <end position="880"/>
    </location>
</feature>
<dbReference type="STRING" id="126957.T1J612"/>
<dbReference type="PANTHER" id="PTHR22903:SF8">
    <property type="entry name" value="MAX-1A"/>
    <property type="match status" value="1"/>
</dbReference>
<dbReference type="InterPro" id="IPR001849">
    <property type="entry name" value="PH_domain"/>
</dbReference>
<feature type="compositionally biased region" description="Basic and acidic residues" evidence="4">
    <location>
        <begin position="55"/>
        <end position="72"/>
    </location>
</feature>